<name>A0A1J5P6T9_9ZZZZ</name>
<dbReference type="EMBL" id="MLJW01006266">
    <property type="protein sequence ID" value="OIQ66922.1"/>
    <property type="molecule type" value="Genomic_DNA"/>
</dbReference>
<gene>
    <name evidence="1" type="ORF">GALL_515060</name>
</gene>
<reference evidence="1" key="1">
    <citation type="submission" date="2016-10" db="EMBL/GenBank/DDBJ databases">
        <title>Sequence of Gallionella enrichment culture.</title>
        <authorList>
            <person name="Poehlein A."/>
            <person name="Muehling M."/>
            <person name="Daniel R."/>
        </authorList>
    </citation>
    <scope>NUCLEOTIDE SEQUENCE</scope>
</reference>
<evidence type="ECO:0000313" key="1">
    <source>
        <dbReference type="EMBL" id="OIQ66922.1"/>
    </source>
</evidence>
<dbReference type="AlphaFoldDB" id="A0A1J5P6T9"/>
<sequence>MFQRFQHRVGFELVAVRQAPLQFTNPHRHARQFGGVAVELNAQHVVRPGNQIGLAVQPKAGGIQMAFVFDVFERFEAHVQKIATAAGRVKDAVVFQVFQPEHEFGLG</sequence>
<accession>A0A1J5P6T9</accession>
<comment type="caution">
    <text evidence="1">The sequence shown here is derived from an EMBL/GenBank/DDBJ whole genome shotgun (WGS) entry which is preliminary data.</text>
</comment>
<protein>
    <submittedName>
        <fullName evidence="1">Uncharacterized protein</fullName>
    </submittedName>
</protein>
<organism evidence="1">
    <name type="scientific">mine drainage metagenome</name>
    <dbReference type="NCBI Taxonomy" id="410659"/>
    <lineage>
        <taxon>unclassified sequences</taxon>
        <taxon>metagenomes</taxon>
        <taxon>ecological metagenomes</taxon>
    </lineage>
</organism>
<proteinExistence type="predicted"/>